<proteinExistence type="inferred from homology"/>
<protein>
    <submittedName>
        <fullName evidence="5">Endonuclease</fullName>
    </submittedName>
</protein>
<feature type="chain" id="PRO_5045740175" evidence="4">
    <location>
        <begin position="24"/>
        <end position="212"/>
    </location>
</feature>
<name>A0ABY6N507_9ALTE</name>
<accession>A0ABY6N507</accession>
<dbReference type="Proteomes" id="UP001163739">
    <property type="component" value="Chromosome"/>
</dbReference>
<dbReference type="PANTHER" id="PTHR33607">
    <property type="entry name" value="ENDONUCLEASE-1"/>
    <property type="match status" value="1"/>
</dbReference>
<evidence type="ECO:0000313" key="6">
    <source>
        <dbReference type="Proteomes" id="UP001163739"/>
    </source>
</evidence>
<keyword evidence="3" id="KW-0378">Hydrolase</keyword>
<dbReference type="RefSeq" id="WP_265048576.1">
    <property type="nucleotide sequence ID" value="NZ_CP100390.1"/>
</dbReference>
<feature type="signal peptide" evidence="4">
    <location>
        <begin position="1"/>
        <end position="23"/>
    </location>
</feature>
<dbReference type="EMBL" id="CP100390">
    <property type="protein sequence ID" value="UZE97095.1"/>
    <property type="molecule type" value="Genomic_DNA"/>
</dbReference>
<evidence type="ECO:0000256" key="2">
    <source>
        <dbReference type="ARBA" id="ARBA00022722"/>
    </source>
</evidence>
<dbReference type="PANTHER" id="PTHR33607:SF2">
    <property type="entry name" value="ENDONUCLEASE-1"/>
    <property type="match status" value="1"/>
</dbReference>
<sequence length="212" mass="24372">MIKIAVPFLQLVTLTIAFSSAQAQTKFSDPKETLKKHFWGDLYKDGGITFYCNKPFTKKNVLVTDSHIYANSWARDYLDCGTPRQCRNESTKYRQITSDLHNIVPADSRFELKRKNAHFGELGSEVETEDCGFRRSFQLLQPPKEIKGDIARAILYMHDTYELPIIGAIDDFKRWNQVDPPSEEEIARNKRISEIQGNENHFITTPARANAL</sequence>
<keyword evidence="6" id="KW-1185">Reference proteome</keyword>
<keyword evidence="4" id="KW-0732">Signal</keyword>
<evidence type="ECO:0000256" key="1">
    <source>
        <dbReference type="ARBA" id="ARBA00006429"/>
    </source>
</evidence>
<reference evidence="5" key="1">
    <citation type="submission" date="2022-06" db="EMBL/GenBank/DDBJ databases">
        <title>Alkalimarinus sp. nov., isolated from gut of a Alitta virens.</title>
        <authorList>
            <person name="Yang A.I."/>
            <person name="Shin N.-R."/>
        </authorList>
    </citation>
    <scope>NUCLEOTIDE SEQUENCE</scope>
    <source>
        <strain evidence="5">A2M4</strain>
    </source>
</reference>
<evidence type="ECO:0000313" key="5">
    <source>
        <dbReference type="EMBL" id="UZE97095.1"/>
    </source>
</evidence>
<dbReference type="GO" id="GO:0004519">
    <property type="term" value="F:endonuclease activity"/>
    <property type="evidence" value="ECO:0007669"/>
    <property type="project" value="UniProtKB-KW"/>
</dbReference>
<keyword evidence="2" id="KW-0540">Nuclease</keyword>
<evidence type="ECO:0000256" key="3">
    <source>
        <dbReference type="ARBA" id="ARBA00022801"/>
    </source>
</evidence>
<gene>
    <name evidence="5" type="ORF">NKI27_04920</name>
</gene>
<comment type="similarity">
    <text evidence="1">Belongs to the EndA/NucM nuclease family.</text>
</comment>
<evidence type="ECO:0000256" key="4">
    <source>
        <dbReference type="SAM" id="SignalP"/>
    </source>
</evidence>
<keyword evidence="5" id="KW-0255">Endonuclease</keyword>
<organism evidence="5 6">
    <name type="scientific">Alkalimarinus alittae</name>
    <dbReference type="NCBI Taxonomy" id="2961619"/>
    <lineage>
        <taxon>Bacteria</taxon>
        <taxon>Pseudomonadati</taxon>
        <taxon>Pseudomonadota</taxon>
        <taxon>Gammaproteobacteria</taxon>
        <taxon>Alteromonadales</taxon>
        <taxon>Alteromonadaceae</taxon>
        <taxon>Alkalimarinus</taxon>
    </lineage>
</organism>
<dbReference type="SUPFAM" id="SSF54060">
    <property type="entry name" value="His-Me finger endonucleases"/>
    <property type="match status" value="1"/>
</dbReference>
<dbReference type="InterPro" id="IPR007346">
    <property type="entry name" value="Endonuclease-I"/>
</dbReference>
<dbReference type="InterPro" id="IPR044925">
    <property type="entry name" value="His-Me_finger_sf"/>
</dbReference>
<dbReference type="Pfam" id="PF04231">
    <property type="entry name" value="Endonuclease_1"/>
    <property type="match status" value="1"/>
</dbReference>